<dbReference type="InterPro" id="IPR056892">
    <property type="entry name" value="Zf-AtTam37"/>
</dbReference>
<dbReference type="PANTHER" id="PTHR36404:SF1">
    <property type="entry name" value="EMBRYO DEFECTIVE 2737"/>
    <property type="match status" value="1"/>
</dbReference>
<reference evidence="5 6" key="1">
    <citation type="journal article" date="2018" name="PLoS Genet.">
        <title>Population sequencing reveals clonal diversity and ancestral inbreeding in the grapevine cultivar Chardonnay.</title>
        <authorList>
            <person name="Roach M.J."/>
            <person name="Johnson D.L."/>
            <person name="Bohlmann J."/>
            <person name="van Vuuren H.J."/>
            <person name="Jones S.J."/>
            <person name="Pretorius I.S."/>
            <person name="Schmidt S.A."/>
            <person name="Borneman A.R."/>
        </authorList>
    </citation>
    <scope>NUCLEOTIDE SEQUENCE [LARGE SCALE GENOMIC DNA]</scope>
    <source>
        <strain evidence="6">cv. Chardonnay</strain>
        <tissue evidence="5">Leaf</tissue>
    </source>
</reference>
<sequence>MTKGTDRMMRNLKQFADLQYKQFSARHGQQLIDILEFPIKLVLSPFTLAYDIAGSAPRGFGIPEFISKLSFSAIFVSYHLMNDPICILDCYSNEHDCKENGIADKNMIIPLILIGDLRNYTNIADKVVATLGTYDIALDLGKKVLCQRDVNTSTCYAFCNTSNDARNIKFLSRKSYAGYCTWNCRNCRTCNGWQALRCTMCRGSGKVQYQVKNFSLKSISIQALHLWHSNFCSGEKATAESVADAISDNRAELVHLPSTVDLHLPLPSKDCPTCDGSVLVIDYNLFSKDVSSRINPFFFLVGGVMGCPECKNKLQIRISADDIMEPPWTAYNILRKMHYPYEASSCPSLRHIVHSMKDPSIAAFWLLTMPQIVGGFNYDDEVKQKIWWQYKESMRYDQLRDVVAKRIPGWEHLQETNATNIEQLLQLESAQMLFILQIFTWHVTWCIGGAIQHSILDSCVAFGKPHQEYFLSQALISIDPVRAREDPVVVKNVPYYKARKALEAEVMKLDPPPRPQNWGELNLPLNASSWSEEDLKDPKKLYEMTVLLNAQREIADQVLDAQWQTKWRQEKLNETLKEKVQPYIQSIDNGVLSQPIIIQSSNQDQKMLELGFEAQEHELLGLKETIDVFVPCESLKMSLAAFVAMMDLWEKPGNGDGGYFDVEAVSTTMYQQKDIWTAACQIFRHVFHE</sequence>
<keyword evidence="2" id="KW-0863">Zinc-finger</keyword>
<keyword evidence="3" id="KW-0862">Zinc</keyword>
<evidence type="ECO:0000256" key="1">
    <source>
        <dbReference type="ARBA" id="ARBA00022723"/>
    </source>
</evidence>
<proteinExistence type="predicted"/>
<organism evidence="5 6">
    <name type="scientific">Vitis vinifera</name>
    <name type="common">Grape</name>
    <dbReference type="NCBI Taxonomy" id="29760"/>
    <lineage>
        <taxon>Eukaryota</taxon>
        <taxon>Viridiplantae</taxon>
        <taxon>Streptophyta</taxon>
        <taxon>Embryophyta</taxon>
        <taxon>Tracheophyta</taxon>
        <taxon>Spermatophyta</taxon>
        <taxon>Magnoliopsida</taxon>
        <taxon>eudicotyledons</taxon>
        <taxon>Gunneridae</taxon>
        <taxon>Pentapetalae</taxon>
        <taxon>rosids</taxon>
        <taxon>Vitales</taxon>
        <taxon>Vitaceae</taxon>
        <taxon>Viteae</taxon>
        <taxon>Vitis</taxon>
    </lineage>
</organism>
<evidence type="ECO:0000256" key="3">
    <source>
        <dbReference type="ARBA" id="ARBA00022833"/>
    </source>
</evidence>
<protein>
    <recommendedName>
        <fullName evidence="4">RanBP2-type domain-containing protein</fullName>
    </recommendedName>
</protein>
<name>A0A438H4B5_VITVI</name>
<dbReference type="InterPro" id="IPR001876">
    <property type="entry name" value="Znf_RanBP2"/>
</dbReference>
<dbReference type="Pfam" id="PF25112">
    <property type="entry name" value="zf-AtTam37"/>
    <property type="match status" value="2"/>
</dbReference>
<feature type="domain" description="RanBP2-type" evidence="4">
    <location>
        <begin position="182"/>
        <end position="201"/>
    </location>
</feature>
<dbReference type="GO" id="GO:0008270">
    <property type="term" value="F:zinc ion binding"/>
    <property type="evidence" value="ECO:0007669"/>
    <property type="project" value="UniProtKB-KW"/>
</dbReference>
<evidence type="ECO:0000259" key="4">
    <source>
        <dbReference type="PROSITE" id="PS01358"/>
    </source>
</evidence>
<gene>
    <name evidence="5" type="ORF">CK203_040881</name>
</gene>
<accession>A0A438H4B5</accession>
<evidence type="ECO:0000313" key="6">
    <source>
        <dbReference type="Proteomes" id="UP000288805"/>
    </source>
</evidence>
<keyword evidence="1" id="KW-0479">Metal-binding</keyword>
<evidence type="ECO:0000313" key="5">
    <source>
        <dbReference type="EMBL" id="RVW79325.1"/>
    </source>
</evidence>
<dbReference type="Proteomes" id="UP000288805">
    <property type="component" value="Unassembled WGS sequence"/>
</dbReference>
<evidence type="ECO:0000256" key="2">
    <source>
        <dbReference type="ARBA" id="ARBA00022771"/>
    </source>
</evidence>
<dbReference type="PANTHER" id="PTHR36404">
    <property type="entry name" value="EMBRYO DEFECTIVE 2737"/>
    <property type="match status" value="1"/>
</dbReference>
<dbReference type="PROSITE" id="PS01358">
    <property type="entry name" value="ZF_RANBP2_1"/>
    <property type="match status" value="1"/>
</dbReference>
<comment type="caution">
    <text evidence="5">The sequence shown here is derived from an EMBL/GenBank/DDBJ whole genome shotgun (WGS) entry which is preliminary data.</text>
</comment>
<dbReference type="AlphaFoldDB" id="A0A438H4B5"/>
<dbReference type="EMBL" id="QGNW01000282">
    <property type="protein sequence ID" value="RVW79325.1"/>
    <property type="molecule type" value="Genomic_DNA"/>
</dbReference>